<keyword evidence="4" id="KW-0297">G-protein coupled receptor</keyword>
<evidence type="ECO:0000256" key="10">
    <source>
        <dbReference type="SAM" id="Phobius"/>
    </source>
</evidence>
<feature type="region of interest" description="Disordered" evidence="9">
    <location>
        <begin position="704"/>
        <end position="735"/>
    </location>
</feature>
<dbReference type="InterPro" id="IPR001828">
    <property type="entry name" value="ANF_lig-bd_rcpt"/>
</dbReference>
<dbReference type="PANTHER" id="PTHR10519:SF20">
    <property type="entry name" value="G-PROTEIN COUPLED RECEPTOR 156-RELATED"/>
    <property type="match status" value="1"/>
</dbReference>
<dbReference type="PRINTS" id="PR00248">
    <property type="entry name" value="GPCRMGR"/>
</dbReference>
<dbReference type="CDD" id="cd15047">
    <property type="entry name" value="7tmC_GABA-B-like"/>
    <property type="match status" value="1"/>
</dbReference>
<dbReference type="InterPro" id="IPR028082">
    <property type="entry name" value="Peripla_BP_I"/>
</dbReference>
<keyword evidence="7" id="KW-0325">Glycoprotein</keyword>
<keyword evidence="5 10" id="KW-0472">Membrane</keyword>
<gene>
    <name evidence="12" type="ORF">SEMRO_7_G006290.1</name>
</gene>
<sequence length="787" mass="86635">MNQRSSDFSVGAGSRNLYQALAPPTPTFQESLQTTLQDFSSPFQHRKTAAVVGSVRSAVSASLSLLAGAYELPQISPASTSSDLDNKDVNPTFARTVPTNRGDVHALIAYLKHLNVQHFNVLYLRDEYGTAFFKKFSIAASYGDNNQGESTEEDVQLAIKKKGIICRITQWRLLNSLYQLGLLNDPNHVWLMSEACSWIIDPGYSTHPGLARAMHGWGYVTIRSQPNPSFVQALNQINTDTQAQEHLISSVIPQTYWGDNFNAMMALGIAACQVSTTTHDDNNNNLTIGLPNFFSGIDFYNQLVQTSFDGASGRVQFNATTGTRSYANFQFSVFNLLFSPQRSDNQTARFDVTETHRVDFSSNANRKTTSENYNDSAEAPLVMALDTPFYYNDNTTNIPAELPPPEKPIELNLISDPVRIAGWTLASIVMALALVALVWVVARRKSNRVIQASQPFFLALICVGAFLMATSTIFLGFQESMRISVLNAGCMLTPWCFSMGFTIAFSALFSKTMRVYKIFQSAAAMRRITVGVRDVAKPMVALACFNLLLLIFWQTLDPLTWQRITVDYNLDPYGRPKESYGSCYVSLSTTQQGFAYSILTINAIPVLVANYMSYKARNIRSDVLNETVWIQISMAAILEIILIGGPFVLVAGGGEETTALYRYVVLTFLFCVTALASFVPLLVSKIWLLRDMKVNSRQSLFSRGSTATRPSFVPPTGGTMAASHMASNTASGGHYNQVDDEIAKQSLRITNRNSSALGHSPSHSQAHSGLSVHGSDEDGHSHHSSSS</sequence>
<dbReference type="GO" id="GO:0038039">
    <property type="term" value="C:G protein-coupled receptor heterodimeric complex"/>
    <property type="evidence" value="ECO:0007669"/>
    <property type="project" value="TreeGrafter"/>
</dbReference>
<keyword evidence="13" id="KW-1185">Reference proteome</keyword>
<feature type="region of interest" description="Disordered" evidence="9">
    <location>
        <begin position="753"/>
        <end position="787"/>
    </location>
</feature>
<keyword evidence="8" id="KW-0807">Transducer</keyword>
<evidence type="ECO:0000256" key="3">
    <source>
        <dbReference type="ARBA" id="ARBA00022989"/>
    </source>
</evidence>
<evidence type="ECO:0000313" key="12">
    <source>
        <dbReference type="EMBL" id="CAB9496659.1"/>
    </source>
</evidence>
<evidence type="ECO:0000313" key="13">
    <source>
        <dbReference type="Proteomes" id="UP001153069"/>
    </source>
</evidence>
<comment type="subcellular location">
    <subcellularLocation>
        <location evidence="1">Membrane</location>
        <topology evidence="1">Multi-pass membrane protein</topology>
    </subcellularLocation>
</comment>
<dbReference type="InterPro" id="IPR002455">
    <property type="entry name" value="GPCR3_GABA-B"/>
</dbReference>
<dbReference type="Pfam" id="PF00003">
    <property type="entry name" value="7tm_3"/>
    <property type="match status" value="1"/>
</dbReference>
<dbReference type="Gene3D" id="3.40.50.2300">
    <property type="match status" value="2"/>
</dbReference>
<comment type="caution">
    <text evidence="12">The sequence shown here is derived from an EMBL/GenBank/DDBJ whole genome shotgun (WGS) entry which is preliminary data.</text>
</comment>
<dbReference type="InterPro" id="IPR000337">
    <property type="entry name" value="GPCR_3"/>
</dbReference>
<dbReference type="InterPro" id="IPR017978">
    <property type="entry name" value="GPCR_3_C"/>
</dbReference>
<keyword evidence="3 10" id="KW-1133">Transmembrane helix</keyword>
<organism evidence="12 13">
    <name type="scientific">Seminavis robusta</name>
    <dbReference type="NCBI Taxonomy" id="568900"/>
    <lineage>
        <taxon>Eukaryota</taxon>
        <taxon>Sar</taxon>
        <taxon>Stramenopiles</taxon>
        <taxon>Ochrophyta</taxon>
        <taxon>Bacillariophyta</taxon>
        <taxon>Bacillariophyceae</taxon>
        <taxon>Bacillariophycidae</taxon>
        <taxon>Naviculales</taxon>
        <taxon>Naviculaceae</taxon>
        <taxon>Seminavis</taxon>
    </lineage>
</organism>
<dbReference type="AlphaFoldDB" id="A0A9N8D5U6"/>
<evidence type="ECO:0000256" key="6">
    <source>
        <dbReference type="ARBA" id="ARBA00023170"/>
    </source>
</evidence>
<feature type="transmembrane region" description="Helical" evidence="10">
    <location>
        <begin position="454"/>
        <end position="477"/>
    </location>
</feature>
<dbReference type="Pfam" id="PF01094">
    <property type="entry name" value="ANF_receptor"/>
    <property type="match status" value="1"/>
</dbReference>
<evidence type="ECO:0000256" key="7">
    <source>
        <dbReference type="ARBA" id="ARBA00023180"/>
    </source>
</evidence>
<dbReference type="SUPFAM" id="SSF53822">
    <property type="entry name" value="Periplasmic binding protein-like I"/>
    <property type="match status" value="1"/>
</dbReference>
<dbReference type="PROSITE" id="PS50259">
    <property type="entry name" value="G_PROTEIN_RECEP_F3_4"/>
    <property type="match status" value="1"/>
</dbReference>
<evidence type="ECO:0000256" key="1">
    <source>
        <dbReference type="ARBA" id="ARBA00004141"/>
    </source>
</evidence>
<evidence type="ECO:0000259" key="11">
    <source>
        <dbReference type="PROSITE" id="PS50259"/>
    </source>
</evidence>
<evidence type="ECO:0000256" key="2">
    <source>
        <dbReference type="ARBA" id="ARBA00022692"/>
    </source>
</evidence>
<accession>A0A9N8D5U6</accession>
<dbReference type="Proteomes" id="UP001153069">
    <property type="component" value="Unassembled WGS sequence"/>
</dbReference>
<evidence type="ECO:0000256" key="4">
    <source>
        <dbReference type="ARBA" id="ARBA00023040"/>
    </source>
</evidence>
<keyword evidence="2 10" id="KW-0812">Transmembrane</keyword>
<dbReference type="EMBL" id="CAICTM010000007">
    <property type="protein sequence ID" value="CAB9496659.1"/>
    <property type="molecule type" value="Genomic_DNA"/>
</dbReference>
<feature type="transmembrane region" description="Helical" evidence="10">
    <location>
        <begin position="535"/>
        <end position="553"/>
    </location>
</feature>
<dbReference type="GO" id="GO:0004965">
    <property type="term" value="F:G protein-coupled GABA receptor activity"/>
    <property type="evidence" value="ECO:0007669"/>
    <property type="project" value="InterPro"/>
</dbReference>
<reference evidence="12" key="1">
    <citation type="submission" date="2020-06" db="EMBL/GenBank/DDBJ databases">
        <authorList>
            <consortium name="Plant Systems Biology data submission"/>
        </authorList>
    </citation>
    <scope>NUCLEOTIDE SEQUENCE</scope>
    <source>
        <strain evidence="12">D6</strain>
    </source>
</reference>
<feature type="transmembrane region" description="Helical" evidence="10">
    <location>
        <begin position="660"/>
        <end position="683"/>
    </location>
</feature>
<protein>
    <submittedName>
        <fullName evidence="12">Receptor</fullName>
    </submittedName>
</protein>
<keyword evidence="6 12" id="KW-0675">Receptor</keyword>
<dbReference type="PRINTS" id="PR01176">
    <property type="entry name" value="GABABRECEPTR"/>
</dbReference>
<dbReference type="OrthoDB" id="2150267at2759"/>
<evidence type="ECO:0000256" key="5">
    <source>
        <dbReference type="ARBA" id="ARBA00023136"/>
    </source>
</evidence>
<feature type="transmembrane region" description="Helical" evidence="10">
    <location>
        <begin position="483"/>
        <end position="509"/>
    </location>
</feature>
<evidence type="ECO:0000256" key="8">
    <source>
        <dbReference type="ARBA" id="ARBA00023224"/>
    </source>
</evidence>
<feature type="transmembrane region" description="Helical" evidence="10">
    <location>
        <begin position="420"/>
        <end position="442"/>
    </location>
</feature>
<feature type="transmembrane region" description="Helical" evidence="10">
    <location>
        <begin position="594"/>
        <end position="614"/>
    </location>
</feature>
<dbReference type="PANTHER" id="PTHR10519">
    <property type="entry name" value="GABA-B RECEPTOR"/>
    <property type="match status" value="1"/>
</dbReference>
<feature type="transmembrane region" description="Helical" evidence="10">
    <location>
        <begin position="635"/>
        <end position="654"/>
    </location>
</feature>
<feature type="compositionally biased region" description="Polar residues" evidence="9">
    <location>
        <begin position="753"/>
        <end position="768"/>
    </location>
</feature>
<name>A0A9N8D5U6_9STRA</name>
<proteinExistence type="predicted"/>
<feature type="domain" description="G-protein coupled receptors family 3 profile" evidence="11">
    <location>
        <begin position="490"/>
        <end position="689"/>
    </location>
</feature>
<evidence type="ECO:0000256" key="9">
    <source>
        <dbReference type="SAM" id="MobiDB-lite"/>
    </source>
</evidence>